<organism evidence="3 4">
    <name type="scientific">Brevifollis gellanilyticus</name>
    <dbReference type="NCBI Taxonomy" id="748831"/>
    <lineage>
        <taxon>Bacteria</taxon>
        <taxon>Pseudomonadati</taxon>
        <taxon>Verrucomicrobiota</taxon>
        <taxon>Verrucomicrobiia</taxon>
        <taxon>Verrucomicrobiales</taxon>
        <taxon>Verrucomicrobiaceae</taxon>
    </lineage>
</organism>
<keyword evidence="4" id="KW-1185">Reference proteome</keyword>
<gene>
    <name evidence="3" type="ORF">BGE01nite_13160</name>
</gene>
<feature type="compositionally biased region" description="Pro residues" evidence="2">
    <location>
        <begin position="1105"/>
        <end position="1114"/>
    </location>
</feature>
<feature type="compositionally biased region" description="Pro residues" evidence="2">
    <location>
        <begin position="1124"/>
        <end position="1153"/>
    </location>
</feature>
<feature type="region of interest" description="Disordered" evidence="2">
    <location>
        <begin position="1"/>
        <end position="37"/>
    </location>
</feature>
<feature type="compositionally biased region" description="Basic and acidic residues" evidence="2">
    <location>
        <begin position="1177"/>
        <end position="1192"/>
    </location>
</feature>
<dbReference type="Proteomes" id="UP000321577">
    <property type="component" value="Unassembled WGS sequence"/>
</dbReference>
<feature type="coiled-coil region" evidence="1">
    <location>
        <begin position="438"/>
        <end position="468"/>
    </location>
</feature>
<evidence type="ECO:0000313" key="4">
    <source>
        <dbReference type="Proteomes" id="UP000321577"/>
    </source>
</evidence>
<proteinExistence type="predicted"/>
<evidence type="ECO:0000256" key="1">
    <source>
        <dbReference type="SAM" id="Coils"/>
    </source>
</evidence>
<feature type="region of interest" description="Disordered" evidence="2">
    <location>
        <begin position="1103"/>
        <end position="1239"/>
    </location>
</feature>
<comment type="caution">
    <text evidence="3">The sequence shown here is derived from an EMBL/GenBank/DDBJ whole genome shotgun (WGS) entry which is preliminary data.</text>
</comment>
<reference evidence="3 4" key="1">
    <citation type="submission" date="2019-07" db="EMBL/GenBank/DDBJ databases">
        <title>Whole genome shotgun sequence of Brevifollis gellanilyticus NBRC 108608.</title>
        <authorList>
            <person name="Hosoyama A."/>
            <person name="Uohara A."/>
            <person name="Ohji S."/>
            <person name="Ichikawa N."/>
        </authorList>
    </citation>
    <scope>NUCLEOTIDE SEQUENCE [LARGE SCALE GENOMIC DNA]</scope>
    <source>
        <strain evidence="3 4">NBRC 108608</strain>
    </source>
</reference>
<feature type="compositionally biased region" description="Polar residues" evidence="2">
    <location>
        <begin position="1229"/>
        <end position="1239"/>
    </location>
</feature>
<dbReference type="AlphaFoldDB" id="A0A512M5L5"/>
<evidence type="ECO:0000256" key="2">
    <source>
        <dbReference type="SAM" id="MobiDB-lite"/>
    </source>
</evidence>
<protein>
    <submittedName>
        <fullName evidence="3">Uncharacterized protein</fullName>
    </submittedName>
</protein>
<accession>A0A512M5L5</accession>
<dbReference type="EMBL" id="BKAG01000007">
    <property type="protein sequence ID" value="GEP42025.1"/>
    <property type="molecule type" value="Genomic_DNA"/>
</dbReference>
<dbReference type="RefSeq" id="WP_146849632.1">
    <property type="nucleotide sequence ID" value="NZ_BKAG01000007.1"/>
</dbReference>
<sequence>MNDEQRARIIASLTGQHDDASSPFSPAPGPPAANAPKIPDAAERQAWNQRTQEYATGERHNRFIKSDREKAVNACCKDMDAVLLAGEGSDMQVARMTGVLRGQLQKSGLRMDPAVAGEQRQASVVLESLLAQQQRWGQTLTDSQMLTAISGLSPEQQRQLLQADRASGNRLYNRLEAGTRDNDMARDMLEHIRPQVNAAAALQRLDERDTTGVESQLTKDFLKHLEQNAVSQQGMAAVCDKLAFRTQMMKGHKEGADMPKLEANDAHTRDKFTARLFATAAELPKFSDNDFSQALRMPQQNLLKITGSSLGAMREGDVRLLGALKESAVAGADEAPDLATLWETIEKTEAKQWSKFEAAKPENQTSINALKNALETEANERHQQSAQNISTRFTEVGNKMTAHRQHIQNNLLPALDLQINDARGQVNAAATPENQAALQGLENKKTKLEGFVAKLQDTENRIANMNATPDRLLPVVQRFGALASAGDPFNAGTPVNGNLDSVKPMSHRAFMEFTRQMEGHLNAMDQKQNYATGLQNVYPVLPTAGRDLNQCPWLQSTVNDMVRSAEFIKEGDNGVPDFNLGNTPIIIIDQSDVHDPALWQKNEDLCQKLMDDHVDQGLKIVHLSMEDVERLAGDDANKLFDASQSRNAGYGGARNMAYMIGPVIRHCENNHIEWKDLDANAARNLIHSQALQRNNASLFMGDDTDLVTPGTMLGKAMAANLYCAPGTDYTLVSQKRDGRDTMGVSEFQTNSPTVDILLNQGYDAMAANVFSSNKWNSDLKVAGMGCTAGDSRFCLDLPLGAEEKQNEALRSAVDNFSNSSHLSGDRQGELSTYLQGHLNYTNSSGMVKALIMDSKACAWNTEASQMDASTGAARFANLGAVMQWASQPQNVQQSQQAFFKAMCGWEAKEPGGMLGLDQTPAQAANAMQGESALKTHLTNSAEPTANAAKVQFFLDNNPQISNDERAQLEKIKDTYNSAGRQAGECKQYMNKLTDKLVPGPPAGSTLAGQAKVAAVQAAVAAAPPNGPGSIADMIRDTKQEMENQVPPVRFDANNRLMRDLHLATESVGGGGFGRLAQNIRGPAQNLQVNVNVGVGNGANLQAPNYPAPLPPAVQPPAQNHLQPPNYPAPLPPAPNYPAPPPPGVAAQNNPPPAVNGQNANVPVAVGANQQGGPQAPPKERVLDALKRNRSESDLSALQQEPKAGDDKKKSLRASGDWQSAKPKGPPQPGGNSLRSSGGP</sequence>
<keyword evidence="1" id="KW-0175">Coiled coil</keyword>
<feature type="compositionally biased region" description="Low complexity" evidence="2">
    <location>
        <begin position="1154"/>
        <end position="1170"/>
    </location>
</feature>
<name>A0A512M5L5_9BACT</name>
<evidence type="ECO:0000313" key="3">
    <source>
        <dbReference type="EMBL" id="GEP42025.1"/>
    </source>
</evidence>